<dbReference type="EMBL" id="CP001344">
    <property type="protein sequence ID" value="ACL47166.1"/>
    <property type="molecule type" value="Genomic_DNA"/>
</dbReference>
<accession>B8HMF9</accession>
<name>B8HMF9_CYAP4</name>
<reference evidence="2" key="1">
    <citation type="submission" date="2009-01" db="EMBL/GenBank/DDBJ databases">
        <title>Complete sequence of chromosome Cyanothece sp. PCC 7425.</title>
        <authorList>
            <consortium name="US DOE Joint Genome Institute"/>
            <person name="Lucas S."/>
            <person name="Copeland A."/>
            <person name="Lapidus A."/>
            <person name="Glavina del Rio T."/>
            <person name="Dalin E."/>
            <person name="Tice H."/>
            <person name="Bruce D."/>
            <person name="Goodwin L."/>
            <person name="Pitluck S."/>
            <person name="Sims D."/>
            <person name="Meineke L."/>
            <person name="Brettin T."/>
            <person name="Detter J.C."/>
            <person name="Han C."/>
            <person name="Larimer F."/>
            <person name="Land M."/>
            <person name="Hauser L."/>
            <person name="Kyrpides N."/>
            <person name="Ovchinnikova G."/>
            <person name="Liberton M."/>
            <person name="Stoeckel J."/>
            <person name="Banerjee A."/>
            <person name="Singh A."/>
            <person name="Page L."/>
            <person name="Sato H."/>
            <person name="Zhao L."/>
            <person name="Sherman L."/>
            <person name="Pakrasi H."/>
            <person name="Richardson P."/>
        </authorList>
    </citation>
    <scope>NUCLEOTIDE SEQUENCE</scope>
    <source>
        <strain evidence="2">PCC 7425</strain>
    </source>
</reference>
<gene>
    <name evidence="2" type="ordered locus">Cyan7425_4863</name>
</gene>
<organism evidence="2">
    <name type="scientific">Cyanothece sp. (strain PCC 7425 / ATCC 29141)</name>
    <dbReference type="NCBI Taxonomy" id="395961"/>
    <lineage>
        <taxon>Bacteria</taxon>
        <taxon>Bacillati</taxon>
        <taxon>Cyanobacteriota</taxon>
        <taxon>Cyanophyceae</taxon>
        <taxon>Gomontiellales</taxon>
        <taxon>Cyanothecaceae</taxon>
        <taxon>Cyanothece</taxon>
    </lineage>
</organism>
<proteinExistence type="predicted"/>
<evidence type="ECO:0000256" key="1">
    <source>
        <dbReference type="SAM" id="MobiDB-lite"/>
    </source>
</evidence>
<protein>
    <submittedName>
        <fullName evidence="2">Uncharacterized protein</fullName>
    </submittedName>
</protein>
<dbReference type="KEGG" id="cyn:Cyan7425_4863"/>
<sequence length="36" mass="4177">MSLDDRSNNKQEESSQMDNKEIVLIKSLVNKLQNNI</sequence>
<dbReference type="HOGENOM" id="CLU_3355727_0_0_3"/>
<dbReference type="AlphaFoldDB" id="B8HMF9"/>
<feature type="region of interest" description="Disordered" evidence="1">
    <location>
        <begin position="1"/>
        <end position="20"/>
    </location>
</feature>
<dbReference type="STRING" id="395961.Cyan7425_4863"/>
<evidence type="ECO:0000313" key="2">
    <source>
        <dbReference type="EMBL" id="ACL47166.1"/>
    </source>
</evidence>